<comment type="similarity">
    <text evidence="2">Belongs to the bacterial PQQ dehydrogenase family.</text>
</comment>
<feature type="transmembrane region" description="Helical" evidence="4">
    <location>
        <begin position="56"/>
        <end position="74"/>
    </location>
</feature>
<keyword evidence="3 6" id="KW-0560">Oxidoreductase</keyword>
<keyword evidence="4" id="KW-0472">Membrane</keyword>
<organism evidence="6 7">
    <name type="scientific">Novilysobacter avium</name>
    <dbReference type="NCBI Taxonomy" id="2781023"/>
    <lineage>
        <taxon>Bacteria</taxon>
        <taxon>Pseudomonadati</taxon>
        <taxon>Pseudomonadota</taxon>
        <taxon>Gammaproteobacteria</taxon>
        <taxon>Lysobacterales</taxon>
        <taxon>Lysobacteraceae</taxon>
        <taxon>Novilysobacter</taxon>
    </lineage>
</organism>
<evidence type="ECO:0000256" key="1">
    <source>
        <dbReference type="ARBA" id="ARBA00001931"/>
    </source>
</evidence>
<evidence type="ECO:0000256" key="4">
    <source>
        <dbReference type="SAM" id="Phobius"/>
    </source>
</evidence>
<evidence type="ECO:0000259" key="5">
    <source>
        <dbReference type="Pfam" id="PF01011"/>
    </source>
</evidence>
<name>A0A7S6ZVC6_9GAMM</name>
<sequence>MVRTLLAIVILVLGVTLALGGVQLIGLGGSWGFALLALPLIASAVLLLLRRRSALLAYAMVIAVSLGWAVWEVGFDWWAMAPREGVIVLLGLLLLLPAVTASLPLRNGNRRVFDLDRGSLIGALAVGAVVAGISLFSHPHEIHGTLSSERMAERARAVDPVAPGDWVAYGRTAAGQRYSPLDQITTANVAGLEKVWEFHAGDIHPDLPGSAVEATPLIVNDTMFVCTPRSEVIALDPVTGEERWRFDPELVDLPLALARYTTCRGVSYHDDGAAAAPTDLPEADNSQARQLIAASRAVATTLAAGVSHNIVAGTAVAGDPNPVVLGTQTVAATPMRRDCHRRVFVATRDARLIALSAETGVICPGFGGPDGTVNLWQGMPNVSPGAFYSTSPALVADNVIVVGGGIDDNLSTTQPSGVVRAFDLNTGELVWNFDAANPEATTPIADGDTYTANAPNSWSVASYDPELGMVYLPFGASSPDQYGIGRSAAVEKFSNTVTALDVATGEVRWTFQAVHHDIWDYDVPAQPSLVDLTIDGRRVAALVQPTKQGDVFVLDRATGKPVHPVRELPVSQNAIAGEPVSATQPVSAISFAPEDVTPAQMWGMTPVDQMLCRIDLAKLLYEGRFTPPSVQGSLTHPGSFGVFNWGAVAVDPARQVMFAMPVYLGFTAQLIPRPDTLEKVASAPGQPMGNENFGAPYAAVLRPFMSRIGLPCQQPPWGYIAGVDLSTGKKIYQRVNGTVRDMAPVPLPLKTGVPGIGGPILTAGGLAFLSGTVDYYVRAYDIADGREIWKARLPAGGQSTPATYLGRDGRQYVVVVAGGHRYTGTKTGDSVIAYALPRTTPAP</sequence>
<dbReference type="Pfam" id="PF01011">
    <property type="entry name" value="PQQ"/>
    <property type="match status" value="2"/>
</dbReference>
<proteinExistence type="inferred from homology"/>
<dbReference type="Proteomes" id="UP000593932">
    <property type="component" value="Chromosome"/>
</dbReference>
<dbReference type="InterPro" id="IPR011047">
    <property type="entry name" value="Quinoprotein_ADH-like_sf"/>
</dbReference>
<dbReference type="GO" id="GO:0016491">
    <property type="term" value="F:oxidoreductase activity"/>
    <property type="evidence" value="ECO:0007669"/>
    <property type="project" value="UniProtKB-KW"/>
</dbReference>
<keyword evidence="7" id="KW-1185">Reference proteome</keyword>
<reference evidence="6 7" key="1">
    <citation type="submission" date="2020-10" db="EMBL/GenBank/DDBJ databases">
        <title>complete genome sequencing of Lysobacter sp. H23M41.</title>
        <authorList>
            <person name="Bae J.-W."/>
            <person name="Lee S.-Y."/>
        </authorList>
    </citation>
    <scope>NUCLEOTIDE SEQUENCE [LARGE SCALE GENOMIC DNA]</scope>
    <source>
        <strain evidence="6 7">H23M41</strain>
    </source>
</reference>
<evidence type="ECO:0000256" key="2">
    <source>
        <dbReference type="ARBA" id="ARBA00008156"/>
    </source>
</evidence>
<protein>
    <submittedName>
        <fullName evidence="6">Membrane-bound PQQ-dependent dehydrogenase, glucose/quinate/shikimate family</fullName>
        <ecNumber evidence="6">1.1.-.-</ecNumber>
    </submittedName>
</protein>
<evidence type="ECO:0000313" key="6">
    <source>
        <dbReference type="EMBL" id="QOW23043.1"/>
    </source>
</evidence>
<keyword evidence="4" id="KW-1133">Transmembrane helix</keyword>
<gene>
    <name evidence="6" type="ORF">INQ42_05670</name>
</gene>
<dbReference type="RefSeq" id="WP_194035520.1">
    <property type="nucleotide sequence ID" value="NZ_CP063657.1"/>
</dbReference>
<dbReference type="NCBIfam" id="TIGR03074">
    <property type="entry name" value="PQQ_membr_DH"/>
    <property type="match status" value="1"/>
</dbReference>
<dbReference type="InterPro" id="IPR002372">
    <property type="entry name" value="PQQ_rpt_dom"/>
</dbReference>
<dbReference type="InterPro" id="IPR017511">
    <property type="entry name" value="PQQ_mDH"/>
</dbReference>
<comment type="cofactor">
    <cofactor evidence="1">
        <name>pyrroloquinoline quinone</name>
        <dbReference type="ChEBI" id="CHEBI:58442"/>
    </cofactor>
</comment>
<feature type="transmembrane region" description="Helical" evidence="4">
    <location>
        <begin position="30"/>
        <end position="49"/>
    </location>
</feature>
<evidence type="ECO:0000256" key="3">
    <source>
        <dbReference type="ARBA" id="ARBA00023002"/>
    </source>
</evidence>
<dbReference type="InterPro" id="IPR018391">
    <property type="entry name" value="PQQ_b-propeller_rpt"/>
</dbReference>
<dbReference type="SUPFAM" id="SSF50998">
    <property type="entry name" value="Quinoprotein alcohol dehydrogenase-like"/>
    <property type="match status" value="1"/>
</dbReference>
<dbReference type="SMART" id="SM00564">
    <property type="entry name" value="PQQ"/>
    <property type="match status" value="4"/>
</dbReference>
<feature type="domain" description="Pyrrolo-quinoline quinone repeat" evidence="5">
    <location>
        <begin position="166"/>
        <end position="284"/>
    </location>
</feature>
<dbReference type="EMBL" id="CP063657">
    <property type="protein sequence ID" value="QOW23043.1"/>
    <property type="molecule type" value="Genomic_DNA"/>
</dbReference>
<accession>A0A7S6ZVC6</accession>
<keyword evidence="4" id="KW-0812">Transmembrane</keyword>
<feature type="transmembrane region" description="Helical" evidence="4">
    <location>
        <begin position="86"/>
        <end position="105"/>
    </location>
</feature>
<feature type="domain" description="Pyrrolo-quinoline quinone repeat" evidence="5">
    <location>
        <begin position="334"/>
        <end position="813"/>
    </location>
</feature>
<dbReference type="Gene3D" id="2.140.10.10">
    <property type="entry name" value="Quinoprotein alcohol dehydrogenase-like superfamily"/>
    <property type="match status" value="2"/>
</dbReference>
<dbReference type="PANTHER" id="PTHR32303:SF4">
    <property type="entry name" value="QUINOPROTEIN GLUCOSE DEHYDROGENASE"/>
    <property type="match status" value="1"/>
</dbReference>
<evidence type="ECO:0000313" key="7">
    <source>
        <dbReference type="Proteomes" id="UP000593932"/>
    </source>
</evidence>
<dbReference type="CDD" id="cd10280">
    <property type="entry name" value="PQQ_mGDH"/>
    <property type="match status" value="1"/>
</dbReference>
<dbReference type="PANTHER" id="PTHR32303">
    <property type="entry name" value="QUINOPROTEIN ALCOHOL DEHYDROGENASE (CYTOCHROME C)"/>
    <property type="match status" value="1"/>
</dbReference>
<feature type="transmembrane region" description="Helical" evidence="4">
    <location>
        <begin position="117"/>
        <end position="136"/>
    </location>
</feature>
<dbReference type="EC" id="1.1.-.-" evidence="6"/>